<reference evidence="2 3" key="1">
    <citation type="submission" date="2020-06" db="EMBL/GenBank/DDBJ databases">
        <title>Draft genome of Uliginosibacterium sp. IMCC34675.</title>
        <authorList>
            <person name="Song J."/>
        </authorList>
    </citation>
    <scope>NUCLEOTIDE SEQUENCE [LARGE SCALE GENOMIC DNA]</scope>
    <source>
        <strain evidence="2 3">IMCC34675</strain>
    </source>
</reference>
<accession>A0ABX2IEV0</accession>
<keyword evidence="1" id="KW-0472">Membrane</keyword>
<name>A0ABX2IEV0_9RHOO</name>
<sequence length="192" mass="21368">MTAGFFLILLLQCLNGPGFWLLALLVGAISLLLAKTPTWRTWRRMRFILLALFILFAWQTPGSLMWPQAGVFSPSREGVLLALEQSLRLLAAASVLAVLLVVLDKSAWMNGLHSLMKPLVVLGVSVDRFILRLRLVLDHLAVGAGNWREILMAAPREQDLSPLRWELKSLSGTDLALMMLMLLIAGGWLWLA</sequence>
<feature type="transmembrane region" description="Helical" evidence="1">
    <location>
        <begin position="6"/>
        <end position="34"/>
    </location>
</feature>
<protein>
    <submittedName>
        <fullName evidence="2">Uncharacterized protein</fullName>
    </submittedName>
</protein>
<organism evidence="2 3">
    <name type="scientific">Uliginosibacterium aquaticum</name>
    <dbReference type="NCBI Taxonomy" id="2731212"/>
    <lineage>
        <taxon>Bacteria</taxon>
        <taxon>Pseudomonadati</taxon>
        <taxon>Pseudomonadota</taxon>
        <taxon>Betaproteobacteria</taxon>
        <taxon>Rhodocyclales</taxon>
        <taxon>Zoogloeaceae</taxon>
        <taxon>Uliginosibacterium</taxon>
    </lineage>
</organism>
<evidence type="ECO:0000313" key="2">
    <source>
        <dbReference type="EMBL" id="NSL55146.1"/>
    </source>
</evidence>
<keyword evidence="3" id="KW-1185">Reference proteome</keyword>
<keyword evidence="1" id="KW-1133">Transmembrane helix</keyword>
<evidence type="ECO:0000256" key="1">
    <source>
        <dbReference type="SAM" id="Phobius"/>
    </source>
</evidence>
<feature type="transmembrane region" description="Helical" evidence="1">
    <location>
        <begin position="46"/>
        <end position="66"/>
    </location>
</feature>
<evidence type="ECO:0000313" key="3">
    <source>
        <dbReference type="Proteomes" id="UP000778523"/>
    </source>
</evidence>
<dbReference type="Proteomes" id="UP000778523">
    <property type="component" value="Unassembled WGS sequence"/>
</dbReference>
<feature type="transmembrane region" description="Helical" evidence="1">
    <location>
        <begin position="175"/>
        <end position="191"/>
    </location>
</feature>
<dbReference type="EMBL" id="JABCSC020000002">
    <property type="protein sequence ID" value="NSL55146.1"/>
    <property type="molecule type" value="Genomic_DNA"/>
</dbReference>
<gene>
    <name evidence="2" type="ORF">HJ583_008940</name>
</gene>
<keyword evidence="1" id="KW-0812">Transmembrane</keyword>
<feature type="transmembrane region" description="Helical" evidence="1">
    <location>
        <begin position="86"/>
        <end position="103"/>
    </location>
</feature>
<comment type="caution">
    <text evidence="2">The sequence shown here is derived from an EMBL/GenBank/DDBJ whole genome shotgun (WGS) entry which is preliminary data.</text>
</comment>
<proteinExistence type="predicted"/>